<organism evidence="1 2">
    <name type="scientific">Pseudonocardia aurantiaca</name>
    <dbReference type="NCBI Taxonomy" id="75290"/>
    <lineage>
        <taxon>Bacteria</taxon>
        <taxon>Bacillati</taxon>
        <taxon>Actinomycetota</taxon>
        <taxon>Actinomycetes</taxon>
        <taxon>Pseudonocardiales</taxon>
        <taxon>Pseudonocardiaceae</taxon>
        <taxon>Pseudonocardia</taxon>
    </lineage>
</organism>
<dbReference type="EMBL" id="JBHUCP010000033">
    <property type="protein sequence ID" value="MFD1534289.1"/>
    <property type="molecule type" value="Genomic_DNA"/>
</dbReference>
<protein>
    <submittedName>
        <fullName evidence="1">Uncharacterized protein</fullName>
    </submittedName>
</protein>
<comment type="caution">
    <text evidence="1">The sequence shown here is derived from an EMBL/GenBank/DDBJ whole genome shotgun (WGS) entry which is preliminary data.</text>
</comment>
<dbReference type="RefSeq" id="WP_343984724.1">
    <property type="nucleotide sequence ID" value="NZ_BAAAJG010000025.1"/>
</dbReference>
<keyword evidence="2" id="KW-1185">Reference proteome</keyword>
<dbReference type="Proteomes" id="UP001597145">
    <property type="component" value="Unassembled WGS sequence"/>
</dbReference>
<reference evidence="2" key="1">
    <citation type="journal article" date="2019" name="Int. J. Syst. Evol. Microbiol.">
        <title>The Global Catalogue of Microorganisms (GCM) 10K type strain sequencing project: providing services to taxonomists for standard genome sequencing and annotation.</title>
        <authorList>
            <consortium name="The Broad Institute Genomics Platform"/>
            <consortium name="The Broad Institute Genome Sequencing Center for Infectious Disease"/>
            <person name="Wu L."/>
            <person name="Ma J."/>
        </authorList>
    </citation>
    <scope>NUCLEOTIDE SEQUENCE [LARGE SCALE GENOMIC DNA]</scope>
    <source>
        <strain evidence="2">JCM 12165</strain>
    </source>
</reference>
<gene>
    <name evidence="1" type="ORF">ACFSCY_33220</name>
</gene>
<evidence type="ECO:0000313" key="1">
    <source>
        <dbReference type="EMBL" id="MFD1534289.1"/>
    </source>
</evidence>
<evidence type="ECO:0000313" key="2">
    <source>
        <dbReference type="Proteomes" id="UP001597145"/>
    </source>
</evidence>
<accession>A0ABW4FUR4</accession>
<sequence length="73" mass="7952">MPNSPDDPQVQEAVKAADHYTSQAKAAARLDRPVDSQAMATLALAAEVRAARLQLAPLLERLVESVETIEQKR</sequence>
<name>A0ABW4FUR4_9PSEU</name>
<proteinExistence type="predicted"/>